<keyword evidence="2" id="KW-1185">Reference proteome</keyword>
<comment type="caution">
    <text evidence="1">The sequence shown here is derived from an EMBL/GenBank/DDBJ whole genome shotgun (WGS) entry which is preliminary data.</text>
</comment>
<sequence length="73" mass="8736">MGTQSMLRYISWVVAKYTRSDRVRIMMYPVAVDGRMPFVDAKSYREQQIRKEYLHTQPYKESIARDFSTLILI</sequence>
<protein>
    <submittedName>
        <fullName evidence="1">Uncharacterized protein</fullName>
    </submittedName>
</protein>
<accession>A0A7J7K1I3</accession>
<evidence type="ECO:0000313" key="1">
    <source>
        <dbReference type="EMBL" id="KAF6031458.1"/>
    </source>
</evidence>
<proteinExistence type="predicted"/>
<reference evidence="1" key="1">
    <citation type="submission" date="2020-06" db="EMBL/GenBank/DDBJ databases">
        <title>Draft genome of Bugula neritina, a colonial animal packing powerful symbionts and potential medicines.</title>
        <authorList>
            <person name="Rayko M."/>
        </authorList>
    </citation>
    <scope>NUCLEOTIDE SEQUENCE [LARGE SCALE GENOMIC DNA]</scope>
    <source>
        <strain evidence="1">Kwan_BN1</strain>
    </source>
</reference>
<dbReference type="AlphaFoldDB" id="A0A7J7K1I3"/>
<organism evidence="1 2">
    <name type="scientific">Bugula neritina</name>
    <name type="common">Brown bryozoan</name>
    <name type="synonym">Sertularia neritina</name>
    <dbReference type="NCBI Taxonomy" id="10212"/>
    <lineage>
        <taxon>Eukaryota</taxon>
        <taxon>Metazoa</taxon>
        <taxon>Spiralia</taxon>
        <taxon>Lophotrochozoa</taxon>
        <taxon>Bryozoa</taxon>
        <taxon>Gymnolaemata</taxon>
        <taxon>Cheilostomatida</taxon>
        <taxon>Flustrina</taxon>
        <taxon>Buguloidea</taxon>
        <taxon>Bugulidae</taxon>
        <taxon>Bugula</taxon>
    </lineage>
</organism>
<evidence type="ECO:0000313" key="2">
    <source>
        <dbReference type="Proteomes" id="UP000593567"/>
    </source>
</evidence>
<name>A0A7J7K1I3_BUGNE</name>
<dbReference type="EMBL" id="VXIV02001602">
    <property type="protein sequence ID" value="KAF6031458.1"/>
    <property type="molecule type" value="Genomic_DNA"/>
</dbReference>
<dbReference type="Proteomes" id="UP000593567">
    <property type="component" value="Unassembled WGS sequence"/>
</dbReference>
<gene>
    <name evidence="1" type="ORF">EB796_010231</name>
</gene>